<comment type="caution">
    <text evidence="13">The sequence shown here is derived from an EMBL/GenBank/DDBJ whole genome shotgun (WGS) entry which is preliminary data.</text>
</comment>
<dbReference type="SMART" id="SM00129">
    <property type="entry name" value="KISc"/>
    <property type="match status" value="1"/>
</dbReference>
<dbReference type="PANTHER" id="PTHR47968:SF75">
    <property type="entry name" value="CENTROMERE-ASSOCIATED PROTEIN E"/>
    <property type="match status" value="1"/>
</dbReference>
<feature type="region of interest" description="Disordered" evidence="11">
    <location>
        <begin position="366"/>
        <end position="391"/>
    </location>
</feature>
<dbReference type="Pfam" id="PF00225">
    <property type="entry name" value="Kinesin"/>
    <property type="match status" value="1"/>
</dbReference>
<dbReference type="SUPFAM" id="SSF47781">
    <property type="entry name" value="RuvA domain 2-like"/>
    <property type="match status" value="1"/>
</dbReference>
<comment type="similarity">
    <text evidence="9 10">Belongs to the TRAFAC class myosin-kinesin ATPase superfamily. Kinesin family.</text>
</comment>
<evidence type="ECO:0000256" key="5">
    <source>
        <dbReference type="ARBA" id="ARBA00023054"/>
    </source>
</evidence>
<name>A0AAV4B8I8_9GAST</name>
<dbReference type="GO" id="GO:0006281">
    <property type="term" value="P:DNA repair"/>
    <property type="evidence" value="ECO:0007669"/>
    <property type="project" value="InterPro"/>
</dbReference>
<dbReference type="Pfam" id="PF12836">
    <property type="entry name" value="HHH_3"/>
    <property type="match status" value="1"/>
</dbReference>
<dbReference type="InterPro" id="IPR036961">
    <property type="entry name" value="Kinesin_motor_dom_sf"/>
</dbReference>
<dbReference type="PANTHER" id="PTHR47968">
    <property type="entry name" value="CENTROMERE PROTEIN E"/>
    <property type="match status" value="1"/>
</dbReference>
<evidence type="ECO:0000256" key="8">
    <source>
        <dbReference type="ARBA" id="ARBA00045288"/>
    </source>
</evidence>
<proteinExistence type="inferred from homology"/>
<dbReference type="InterPro" id="IPR003583">
    <property type="entry name" value="Hlx-hairpin-Hlx_DNA-bd_motif"/>
</dbReference>
<keyword evidence="14" id="KW-1185">Reference proteome</keyword>
<evidence type="ECO:0000313" key="13">
    <source>
        <dbReference type="EMBL" id="GFO15468.1"/>
    </source>
</evidence>
<dbReference type="Gene3D" id="1.10.150.280">
    <property type="entry name" value="AF1531-like domain"/>
    <property type="match status" value="1"/>
</dbReference>
<comment type="function">
    <text evidence="8">Kinesin family member that is involved in spindle formation and the movements of chromosomes during mitosis and meiosis. Binds to microtubules and to DNA. Plays a role in congression of laterally attached chromosomes in NDC80-depleted cells.</text>
</comment>
<dbReference type="PROSITE" id="PS50067">
    <property type="entry name" value="KINESIN_MOTOR_2"/>
    <property type="match status" value="1"/>
</dbReference>
<dbReference type="SMART" id="SM00278">
    <property type="entry name" value="HhH1"/>
    <property type="match status" value="2"/>
</dbReference>
<dbReference type="GO" id="GO:0005524">
    <property type="term" value="F:ATP binding"/>
    <property type="evidence" value="ECO:0007669"/>
    <property type="project" value="UniProtKB-KW"/>
</dbReference>
<feature type="region of interest" description="Disordered" evidence="11">
    <location>
        <begin position="209"/>
        <end position="231"/>
    </location>
</feature>
<evidence type="ECO:0000256" key="1">
    <source>
        <dbReference type="ARBA" id="ARBA00004245"/>
    </source>
</evidence>
<keyword evidence="4 10" id="KW-0067">ATP-binding</keyword>
<evidence type="ECO:0000256" key="11">
    <source>
        <dbReference type="SAM" id="MobiDB-lite"/>
    </source>
</evidence>
<dbReference type="GO" id="GO:0003677">
    <property type="term" value="F:DNA binding"/>
    <property type="evidence" value="ECO:0007669"/>
    <property type="project" value="InterPro"/>
</dbReference>
<feature type="compositionally biased region" description="Basic and acidic residues" evidence="11">
    <location>
        <begin position="293"/>
        <end position="302"/>
    </location>
</feature>
<evidence type="ECO:0000256" key="3">
    <source>
        <dbReference type="ARBA" id="ARBA00022741"/>
    </source>
</evidence>
<evidence type="ECO:0000256" key="9">
    <source>
        <dbReference type="PROSITE-ProRule" id="PRU00283"/>
    </source>
</evidence>
<accession>A0AAV4B8I8</accession>
<evidence type="ECO:0000256" key="10">
    <source>
        <dbReference type="RuleBase" id="RU000394"/>
    </source>
</evidence>
<comment type="subcellular location">
    <subcellularLocation>
        <location evidence="1">Cytoplasm</location>
        <location evidence="1">Cytoskeleton</location>
    </subcellularLocation>
</comment>
<keyword evidence="7" id="KW-0963">Cytoplasm</keyword>
<evidence type="ECO:0000256" key="6">
    <source>
        <dbReference type="ARBA" id="ARBA00023175"/>
    </source>
</evidence>
<feature type="region of interest" description="Disordered" evidence="11">
    <location>
        <begin position="290"/>
        <end position="314"/>
    </location>
</feature>
<dbReference type="GO" id="GO:0003777">
    <property type="term" value="F:microtubule motor activity"/>
    <property type="evidence" value="ECO:0007669"/>
    <property type="project" value="InterPro"/>
</dbReference>
<dbReference type="InterPro" id="IPR027640">
    <property type="entry name" value="Kinesin-like_fam"/>
</dbReference>
<feature type="compositionally biased region" description="Low complexity" evidence="11">
    <location>
        <begin position="213"/>
        <end position="223"/>
    </location>
</feature>
<dbReference type="PRINTS" id="PR00380">
    <property type="entry name" value="KINESINHEAVY"/>
</dbReference>
<keyword evidence="7" id="KW-0206">Cytoskeleton</keyword>
<keyword evidence="6 10" id="KW-0505">Motor protein</keyword>
<dbReference type="GO" id="GO:0007018">
    <property type="term" value="P:microtubule-based movement"/>
    <property type="evidence" value="ECO:0007669"/>
    <property type="project" value="InterPro"/>
</dbReference>
<feature type="domain" description="Kinesin motor" evidence="12">
    <location>
        <begin position="1"/>
        <end position="184"/>
    </location>
</feature>
<comment type="caution">
    <text evidence="9">Lacks conserved residue(s) required for the propagation of feature annotation.</text>
</comment>
<evidence type="ECO:0000313" key="14">
    <source>
        <dbReference type="Proteomes" id="UP000735302"/>
    </source>
</evidence>
<sequence length="489" mass="54179">MEKRAPQTKVKVVVRLRPPISSNENSCVSVVGNRVQILNHRNTDENLQYETVAATKLNKYSSRSHTILLIKVRRTEADGKQLSGKLYLIDLAGSEDNRRTGNKGIRLKESGAINKSLFVLGEVVDAINLNLSRVPYRNSKLTRLLQDSIGGSCHSLMITNIAPEEKFYYDTYCTLNFATKSKKIVNTITSNVCNPSDNVKPTATVRPIKRKSMSSLPPKSGSSNTKNVGGITGALSSSSSLTSLPSPLVHRQKAFESAIQEKISTMEKLVENFHSAAAKKNSFTGLVSPSIIKSDDASTDRSKRIRRSSRLSVHSAASCNSPDVIFPTPKRELADIANLLKQRHFGPSQQSPKRSKSHLGIVDNNTSCSPFFPKSPPSDSRKRNSAEDFESPIIKKMKAAKGFFKNADQDKRNAEFLETLNTATIKELQQLQTVGLKRAKMIFEWREHYGSFSSTQDILKVPGFSDKVLQKLLRSNFVTDTTTGKTIRC</sequence>
<keyword evidence="3 10" id="KW-0547">Nucleotide-binding</keyword>
<dbReference type="GO" id="GO:0005874">
    <property type="term" value="C:microtubule"/>
    <property type="evidence" value="ECO:0007669"/>
    <property type="project" value="UniProtKB-KW"/>
</dbReference>
<organism evidence="13 14">
    <name type="scientific">Plakobranchus ocellatus</name>
    <dbReference type="NCBI Taxonomy" id="259542"/>
    <lineage>
        <taxon>Eukaryota</taxon>
        <taxon>Metazoa</taxon>
        <taxon>Spiralia</taxon>
        <taxon>Lophotrochozoa</taxon>
        <taxon>Mollusca</taxon>
        <taxon>Gastropoda</taxon>
        <taxon>Heterobranchia</taxon>
        <taxon>Euthyneura</taxon>
        <taxon>Panpulmonata</taxon>
        <taxon>Sacoglossa</taxon>
        <taxon>Placobranchoidea</taxon>
        <taxon>Plakobranchidae</taxon>
        <taxon>Plakobranchus</taxon>
    </lineage>
</organism>
<keyword evidence="5" id="KW-0175">Coiled coil</keyword>
<dbReference type="InterPro" id="IPR027417">
    <property type="entry name" value="P-loop_NTPase"/>
</dbReference>
<dbReference type="EMBL" id="BLXT01004610">
    <property type="protein sequence ID" value="GFO15468.1"/>
    <property type="molecule type" value="Genomic_DNA"/>
</dbReference>
<dbReference type="AlphaFoldDB" id="A0AAV4B8I8"/>
<dbReference type="InterPro" id="IPR019821">
    <property type="entry name" value="Kinesin_motor_CS"/>
</dbReference>
<keyword evidence="10" id="KW-0493">Microtubule</keyword>
<evidence type="ECO:0000259" key="12">
    <source>
        <dbReference type="PROSITE" id="PS50067"/>
    </source>
</evidence>
<dbReference type="Proteomes" id="UP000735302">
    <property type="component" value="Unassembled WGS sequence"/>
</dbReference>
<dbReference type="InterPro" id="IPR001752">
    <property type="entry name" value="Kinesin_motor_dom"/>
</dbReference>
<dbReference type="Gene3D" id="3.40.850.10">
    <property type="entry name" value="Kinesin motor domain"/>
    <property type="match status" value="1"/>
</dbReference>
<dbReference type="GO" id="GO:0008017">
    <property type="term" value="F:microtubule binding"/>
    <property type="evidence" value="ECO:0007669"/>
    <property type="project" value="InterPro"/>
</dbReference>
<dbReference type="PROSITE" id="PS00411">
    <property type="entry name" value="KINESIN_MOTOR_1"/>
    <property type="match status" value="1"/>
</dbReference>
<evidence type="ECO:0000256" key="2">
    <source>
        <dbReference type="ARBA" id="ARBA00022499"/>
    </source>
</evidence>
<reference evidence="13 14" key="1">
    <citation type="journal article" date="2021" name="Elife">
        <title>Chloroplast acquisition without the gene transfer in kleptoplastic sea slugs, Plakobranchus ocellatus.</title>
        <authorList>
            <person name="Maeda T."/>
            <person name="Takahashi S."/>
            <person name="Yoshida T."/>
            <person name="Shimamura S."/>
            <person name="Takaki Y."/>
            <person name="Nagai Y."/>
            <person name="Toyoda A."/>
            <person name="Suzuki Y."/>
            <person name="Arimoto A."/>
            <person name="Ishii H."/>
            <person name="Satoh N."/>
            <person name="Nishiyama T."/>
            <person name="Hasebe M."/>
            <person name="Maruyama T."/>
            <person name="Minagawa J."/>
            <person name="Obokata J."/>
            <person name="Shigenobu S."/>
        </authorList>
    </citation>
    <scope>NUCLEOTIDE SEQUENCE [LARGE SCALE GENOMIC DNA]</scope>
</reference>
<dbReference type="InterPro" id="IPR010994">
    <property type="entry name" value="RuvA_2-like"/>
</dbReference>
<protein>
    <recommendedName>
        <fullName evidence="10">Kinesin-like protein</fullName>
    </recommendedName>
</protein>
<gene>
    <name evidence="13" type="ORF">PoB_004197300</name>
</gene>
<evidence type="ECO:0000256" key="7">
    <source>
        <dbReference type="ARBA" id="ARBA00023212"/>
    </source>
</evidence>
<dbReference type="SUPFAM" id="SSF52540">
    <property type="entry name" value="P-loop containing nucleoside triphosphate hydrolases"/>
    <property type="match status" value="1"/>
</dbReference>
<keyword evidence="2" id="KW-1017">Isopeptide bond</keyword>
<evidence type="ECO:0000256" key="4">
    <source>
        <dbReference type="ARBA" id="ARBA00022840"/>
    </source>
</evidence>